<dbReference type="Gene3D" id="1.10.1780.10">
    <property type="entry name" value="Clp, N-terminal domain"/>
    <property type="match status" value="1"/>
</dbReference>
<accession>A0A6J4IX66</accession>
<dbReference type="SUPFAM" id="SSF81923">
    <property type="entry name" value="Double Clp-N motif"/>
    <property type="match status" value="1"/>
</dbReference>
<dbReference type="InterPro" id="IPR036628">
    <property type="entry name" value="Clp_N_dom_sf"/>
</dbReference>
<keyword evidence="3" id="KW-0067">ATP-binding</keyword>
<evidence type="ECO:0000256" key="1">
    <source>
        <dbReference type="PROSITE-ProRule" id="PRU01251"/>
    </source>
</evidence>
<dbReference type="AlphaFoldDB" id="A0A6J4IX66"/>
<dbReference type="PANTHER" id="PTHR47016:SF5">
    <property type="entry name" value="CLP DOMAIN SUPERFAMILY PROTEIN"/>
    <property type="match status" value="1"/>
</dbReference>
<dbReference type="GO" id="GO:0008233">
    <property type="term" value="F:peptidase activity"/>
    <property type="evidence" value="ECO:0007669"/>
    <property type="project" value="UniProtKB-KW"/>
</dbReference>
<dbReference type="GO" id="GO:0006508">
    <property type="term" value="P:proteolysis"/>
    <property type="evidence" value="ECO:0007669"/>
    <property type="project" value="UniProtKB-KW"/>
</dbReference>
<evidence type="ECO:0000313" key="3">
    <source>
        <dbReference type="EMBL" id="CAA9261465.1"/>
    </source>
</evidence>
<dbReference type="PANTHER" id="PTHR47016">
    <property type="entry name" value="ATP-DEPENDENT CLP PROTEASE ATP-BINDING SUBUNIT CLPT1, CHLOROPLASTIC"/>
    <property type="match status" value="1"/>
</dbReference>
<organism evidence="3">
    <name type="scientific">uncultured Acidimicrobiales bacterium</name>
    <dbReference type="NCBI Taxonomy" id="310071"/>
    <lineage>
        <taxon>Bacteria</taxon>
        <taxon>Bacillati</taxon>
        <taxon>Actinomycetota</taxon>
        <taxon>Acidimicrobiia</taxon>
        <taxon>Acidimicrobiales</taxon>
        <taxon>environmental samples</taxon>
    </lineage>
</organism>
<dbReference type="InterPro" id="IPR044217">
    <property type="entry name" value="CLPT1/2"/>
</dbReference>
<dbReference type="Pfam" id="PF02861">
    <property type="entry name" value="Clp_N"/>
    <property type="match status" value="1"/>
</dbReference>
<dbReference type="InterPro" id="IPR004176">
    <property type="entry name" value="Clp_R_N"/>
</dbReference>
<gene>
    <name evidence="3" type="ORF">AVDCRST_MAG50-2784</name>
</gene>
<keyword evidence="3" id="KW-0547">Nucleotide-binding</keyword>
<dbReference type="GO" id="GO:0005524">
    <property type="term" value="F:ATP binding"/>
    <property type="evidence" value="ECO:0007669"/>
    <property type="project" value="UniProtKB-KW"/>
</dbReference>
<dbReference type="PROSITE" id="PS51903">
    <property type="entry name" value="CLP_R"/>
    <property type="match status" value="1"/>
</dbReference>
<keyword evidence="1" id="KW-0677">Repeat</keyword>
<proteinExistence type="predicted"/>
<protein>
    <submittedName>
        <fullName evidence="3">ATP-dependent Clp protease, ATP-binding subunit ClpC</fullName>
    </submittedName>
</protein>
<evidence type="ECO:0000259" key="2">
    <source>
        <dbReference type="PROSITE" id="PS51903"/>
    </source>
</evidence>
<reference evidence="3" key="1">
    <citation type="submission" date="2020-02" db="EMBL/GenBank/DDBJ databases">
        <authorList>
            <person name="Meier V. D."/>
        </authorList>
    </citation>
    <scope>NUCLEOTIDE SEQUENCE</scope>
    <source>
        <strain evidence="3">AVDCRST_MAG50</strain>
    </source>
</reference>
<dbReference type="EMBL" id="CADCTF010000130">
    <property type="protein sequence ID" value="CAA9261465.1"/>
    <property type="molecule type" value="Genomic_DNA"/>
</dbReference>
<keyword evidence="3" id="KW-0645">Protease</keyword>
<name>A0A6J4IX66_9ACTN</name>
<sequence length="230" mass="24059">MAPAPELKELIRTVEVDAAAPEPLRQLAMASQTAAELTETSDALVGHFVDRCRKAGHSWAEISGALGVTKQAAHKRFSWATPALERFTARAREAVDAATGAAKALDQPYVGTEHVLLGLFEPEGSIALAILEEAGLTRDGVEAALLARIPRGAGAPGEPPLTPRAASALAGALSEALALGHNYIGTEHILLGLFREPEGVAYLLLEEAGVTHDACRAKVLEMLSGYAKGT</sequence>
<feature type="domain" description="Clp R" evidence="2">
    <location>
        <begin position="84"/>
        <end position="225"/>
    </location>
</feature>
<keyword evidence="3" id="KW-0378">Hydrolase</keyword>